<dbReference type="EMBL" id="JBFYGN010000022">
    <property type="protein sequence ID" value="MEX8194541.1"/>
    <property type="molecule type" value="Genomic_DNA"/>
</dbReference>
<dbReference type="InterPro" id="IPR027417">
    <property type="entry name" value="P-loop_NTPase"/>
</dbReference>
<feature type="domain" description="NACHT" evidence="1">
    <location>
        <begin position="271"/>
        <end position="441"/>
    </location>
</feature>
<keyword evidence="2" id="KW-0547">Nucleotide-binding</keyword>
<dbReference type="InterPro" id="IPR007111">
    <property type="entry name" value="NACHT_NTPase"/>
</dbReference>
<name>A0ABV3ZZU0_9BURK</name>
<comment type="caution">
    <text evidence="2">The sequence shown here is derived from an EMBL/GenBank/DDBJ whole genome shotgun (WGS) entry which is preliminary data.</text>
</comment>
<proteinExistence type="predicted"/>
<evidence type="ECO:0000259" key="1">
    <source>
        <dbReference type="Pfam" id="PF05729"/>
    </source>
</evidence>
<dbReference type="Gene3D" id="3.40.50.300">
    <property type="entry name" value="P-loop containing nucleotide triphosphate hydrolases"/>
    <property type="match status" value="1"/>
</dbReference>
<evidence type="ECO:0000313" key="2">
    <source>
        <dbReference type="EMBL" id="MEX8194541.1"/>
    </source>
</evidence>
<dbReference type="SUPFAM" id="SSF52540">
    <property type="entry name" value="P-loop containing nucleoside triphosphate hydrolases"/>
    <property type="match status" value="1"/>
</dbReference>
<gene>
    <name evidence="2" type="ORF">AB6724_17035</name>
</gene>
<dbReference type="RefSeq" id="WP_369339720.1">
    <property type="nucleotide sequence ID" value="NZ_JBFYGN010000022.1"/>
</dbReference>
<organism evidence="2 3">
    <name type="scientific">Comamonas guangdongensis</name>
    <dbReference type="NCBI Taxonomy" id="510515"/>
    <lineage>
        <taxon>Bacteria</taxon>
        <taxon>Pseudomonadati</taxon>
        <taxon>Pseudomonadota</taxon>
        <taxon>Betaproteobacteria</taxon>
        <taxon>Burkholderiales</taxon>
        <taxon>Comamonadaceae</taxon>
        <taxon>Comamonas</taxon>
    </lineage>
</organism>
<reference evidence="2 3" key="1">
    <citation type="journal article" date="2013" name="Int. J. Syst. Evol. Microbiol.">
        <title>Comamonas guangdongensis sp. nov., isolated from subterranean forest sediment, and emended description of the genus Comamonas.</title>
        <authorList>
            <person name="Zhang J."/>
            <person name="Wang Y."/>
            <person name="Zhou S."/>
            <person name="Wu C."/>
            <person name="He J."/>
            <person name="Li F."/>
        </authorList>
    </citation>
    <scope>NUCLEOTIDE SEQUENCE [LARGE SCALE GENOMIC DNA]</scope>
    <source>
        <strain evidence="2 3">CCTCC AB2011133</strain>
    </source>
</reference>
<dbReference type="Proteomes" id="UP001561046">
    <property type="component" value="Unassembled WGS sequence"/>
</dbReference>
<dbReference type="GO" id="GO:0005524">
    <property type="term" value="F:ATP binding"/>
    <property type="evidence" value="ECO:0007669"/>
    <property type="project" value="UniProtKB-KW"/>
</dbReference>
<keyword evidence="2" id="KW-0067">ATP-binding</keyword>
<keyword evidence="3" id="KW-1185">Reference proteome</keyword>
<protein>
    <submittedName>
        <fullName evidence="2">ATP-binding protein</fullName>
    </submittedName>
</protein>
<dbReference type="Pfam" id="PF05729">
    <property type="entry name" value="NACHT"/>
    <property type="match status" value="1"/>
</dbReference>
<accession>A0ABV3ZZU0</accession>
<sequence>MSEEIKNTAITAAGYVYQNRQGLRLLCDWLDAPTRYTRVKFECDDEVDAPKGLDDIVAERVDGLVDLEQVKYTPNPAVHALSWEWMLEKSGKTAKSRSMLQKWFDAFVVLDPARVGVISLKTNRRPDAEIEACLFGGKIDFAKVPKPRRSALIAELGDEKKCEAFFSQLQVLHSDKGFESLEHEVDARLLRHGTPEGIANLKNVALNWAIRKNFPPPDGWISLDQVRTILRATPPAPLPEDFFVPLGYEVPDETFHGEFVRDTAAGAGRAFVLTGPPGRGKSTYLSALCDKLASLDIPTVRHHYFLSTTERGRDRVHSYAIEQSIAAQVKQFHPGVQALGGDLRGLLEACAAYYEGKGKPFVLVLDGLDHVWRINAADKRPLDDLFSQVLPCPDNMVLLVGTQPVDDAQLPRDLLAVAPKASWRELPAMSENAVLSYLRKAVDEGKLSTRFDDEGQSERQLQEAATALRKKTNGHPLHVIYATAEVEHAGGDLDSWDIERLQGDMTKEVKFYYASLWEELPPSLKDTLRLVCAFPFFWPKAGFLEIAAKLGTAQPDVAKVEHLLHSSAAGLKVFHESLAVFVRSTPDYDERIKELMPAVAGWLETSAPPSLRVNWLWSVQARLGDPKSLIAGLTRDWIMLRLEEGYPESLFDTLLSEAMVAALDTNAFADAYRLEHLRARMVRGSEFQMQDDDMARLVSFTLRLTADDGVVREAVASRHETDILRVAALGLALQARGHAVLAKSCGSEALRRFRGLSRFSTRYSSNEGTADFKFLVEAFARLGVIGATSEAFAKLVRENSAVVWMPRAQMLVDEGVLDDLMDAATPLPPDDPDKSVLSDVCVRAAATAGVSIFDRDDFSKLARTPFIAALEAARTRSSKPLNEPIPIEWLKGDYSERKYDLGALVHHWFFSGVHLSLCMKAEGQACFEFVRAPTYEDRRNISYFLNSLSAIAAQVAERWWRGEFVDFHELFELLKPVQLRRFRQGYDASSAAEDFQAGLHRIACDIRLGSSLFAGCDDVELTAETMAAAGASEWFDSASFRTQYAAGLLTRMSDEAAAAFIQSQRVLLDAEIRQETSVHLQTPLQLCGIALSHGLNTSARELCTQTWELVTGYGHRKDPTLNNTVGAIDYLVEVVPDDALRLLSLISPQVHHVLDFTDGKGTRHVLSAADRLLAKLCPPALVRKYEEHTDAGDWSHADDSLRAYVEQGVRDGWPLDALMRTGVHPEIQDALMQLERNGQDGAAERLRVLREHAGWDVGVLQRKDSSSGDIDSKPYTGDVTTFAPEQVDDLLASLSTSYNDKRRLLRAWYKHWDRAGQGKRLLAALDRFLQSDEGRINGTLELYDLAFETRRKLSGSKAAWNYLVQAQIRTGAWLGFAESEEKTRERLDMVVQHYPSRCDEFVAETTYGMFGEPEPPRVAPTNLMVYFYVQQKRVADAVKFAEMMMNCVLEDTRTLPLERPRWAKELDAAMAKDT</sequence>
<evidence type="ECO:0000313" key="3">
    <source>
        <dbReference type="Proteomes" id="UP001561046"/>
    </source>
</evidence>